<evidence type="ECO:0008006" key="4">
    <source>
        <dbReference type="Google" id="ProtNLM"/>
    </source>
</evidence>
<dbReference type="EMBL" id="GDRN01075871">
    <property type="protein sequence ID" value="JAI62978.1"/>
    <property type="molecule type" value="Transcribed_RNA"/>
</dbReference>
<protein>
    <recommendedName>
        <fullName evidence="4">Protein tipE</fullName>
    </recommendedName>
</protein>
<accession>A0A0P4W398</accession>
<sequence>MCVTKESVSLNGASNCSWSSCREGCTKEIFECLHIYVNYRYDPEGIKNGINFTEAEEIDLETWDVYDARLYPNVKGCGYPPTVNCTTFAANYKKVGKTYPCYYSKKIPTMVLDALDIPGVKRDLVYAIVVPWGCFFVSILYIMVTYAGMRGPDEEDDKAQEVSSSKASKEASNYSLRSIGKTINHGMNKLRGEPDDKG</sequence>
<organism evidence="3">
    <name type="scientific">Scylla olivacea</name>
    <name type="common">Orange mud crab</name>
    <name type="synonym">Cancer olivacea</name>
    <dbReference type="NCBI Taxonomy" id="85551"/>
    <lineage>
        <taxon>Eukaryota</taxon>
        <taxon>Metazoa</taxon>
        <taxon>Ecdysozoa</taxon>
        <taxon>Arthropoda</taxon>
        <taxon>Crustacea</taxon>
        <taxon>Multicrustacea</taxon>
        <taxon>Malacostraca</taxon>
        <taxon>Eumalacostraca</taxon>
        <taxon>Eucarida</taxon>
        <taxon>Decapoda</taxon>
        <taxon>Pleocyemata</taxon>
        <taxon>Brachyura</taxon>
        <taxon>Eubrachyura</taxon>
        <taxon>Portunoidea</taxon>
        <taxon>Portunidae</taxon>
        <taxon>Portuninae</taxon>
        <taxon>Scylla</taxon>
    </lineage>
</organism>
<dbReference type="PROSITE" id="PS51257">
    <property type="entry name" value="PROKAR_LIPOPROTEIN"/>
    <property type="match status" value="1"/>
</dbReference>
<dbReference type="AlphaFoldDB" id="A0A0P4W398"/>
<feature type="region of interest" description="Disordered" evidence="1">
    <location>
        <begin position="153"/>
        <end position="198"/>
    </location>
</feature>
<evidence type="ECO:0000313" key="3">
    <source>
        <dbReference type="EMBL" id="JAI62978.1"/>
    </source>
</evidence>
<evidence type="ECO:0000256" key="1">
    <source>
        <dbReference type="SAM" id="MobiDB-lite"/>
    </source>
</evidence>
<keyword evidence="2" id="KW-0812">Transmembrane</keyword>
<feature type="transmembrane region" description="Helical" evidence="2">
    <location>
        <begin position="124"/>
        <end position="144"/>
    </location>
</feature>
<keyword evidence="2" id="KW-0472">Membrane</keyword>
<evidence type="ECO:0000256" key="2">
    <source>
        <dbReference type="SAM" id="Phobius"/>
    </source>
</evidence>
<reference evidence="3" key="1">
    <citation type="submission" date="2015-09" db="EMBL/GenBank/DDBJ databases">
        <title>Scylla olivacea transcriptome.</title>
        <authorList>
            <person name="Ikhwanuddin M."/>
        </authorList>
    </citation>
    <scope>NUCLEOTIDE SEQUENCE</scope>
</reference>
<feature type="compositionally biased region" description="Low complexity" evidence="1">
    <location>
        <begin position="161"/>
        <end position="172"/>
    </location>
</feature>
<dbReference type="GO" id="GO:0005886">
    <property type="term" value="C:plasma membrane"/>
    <property type="evidence" value="ECO:0007669"/>
    <property type="project" value="TreeGrafter"/>
</dbReference>
<dbReference type="PANTHER" id="PTHR12335">
    <property type="entry name" value="TIPE PROTEIN TEMPERATURE-INDUCED PARALYTIC E"/>
    <property type="match status" value="1"/>
</dbReference>
<keyword evidence="2" id="KW-1133">Transmembrane helix</keyword>
<proteinExistence type="predicted"/>
<name>A0A0P4W398_SCYOL</name>
<dbReference type="PANTHER" id="PTHR12335:SF6">
    <property type="entry name" value="PROTEIN TIPE"/>
    <property type="match status" value="1"/>
</dbReference>
<dbReference type="Pfam" id="PF16972">
    <property type="entry name" value="TipE"/>
    <property type="match status" value="2"/>
</dbReference>
<dbReference type="GO" id="GO:0017080">
    <property type="term" value="F:sodium channel regulator activity"/>
    <property type="evidence" value="ECO:0007669"/>
    <property type="project" value="TreeGrafter"/>
</dbReference>
<dbReference type="InterPro" id="IPR031578">
    <property type="entry name" value="TipE"/>
</dbReference>
<dbReference type="GO" id="GO:0002028">
    <property type="term" value="P:regulation of sodium ion transport"/>
    <property type="evidence" value="ECO:0007669"/>
    <property type="project" value="TreeGrafter"/>
</dbReference>